<organism evidence="1 2">
    <name type="scientific">Billgrantia ethanolica</name>
    <dbReference type="NCBI Taxonomy" id="2733486"/>
    <lineage>
        <taxon>Bacteria</taxon>
        <taxon>Pseudomonadati</taxon>
        <taxon>Pseudomonadota</taxon>
        <taxon>Gammaproteobacteria</taxon>
        <taxon>Oceanospirillales</taxon>
        <taxon>Halomonadaceae</taxon>
        <taxon>Billgrantia</taxon>
    </lineage>
</organism>
<comment type="caution">
    <text evidence="1">The sequence shown here is derived from an EMBL/GenBank/DDBJ whole genome shotgun (WGS) entry which is preliminary data.</text>
</comment>
<evidence type="ECO:0008006" key="3">
    <source>
        <dbReference type="Google" id="ProtNLM"/>
    </source>
</evidence>
<dbReference type="Proteomes" id="UP001320168">
    <property type="component" value="Unassembled WGS sequence"/>
</dbReference>
<evidence type="ECO:0000313" key="1">
    <source>
        <dbReference type="EMBL" id="MCE8003751.1"/>
    </source>
</evidence>
<sequence>MRKTVLPTVLILLALSGLGGCDGPKAGERMERNIDRSMENLQERWDAVGKDIQEDVREEAAKKENRA</sequence>
<dbReference type="RefSeq" id="WP_234270445.1">
    <property type="nucleotide sequence ID" value="NZ_JABFTX010000003.1"/>
</dbReference>
<evidence type="ECO:0000313" key="2">
    <source>
        <dbReference type="Proteomes" id="UP001320168"/>
    </source>
</evidence>
<accession>A0ABS9A4N2</accession>
<name>A0ABS9A4N2_9GAMM</name>
<dbReference type="EMBL" id="JABFTX010000003">
    <property type="protein sequence ID" value="MCE8003751.1"/>
    <property type="molecule type" value="Genomic_DNA"/>
</dbReference>
<keyword evidence="2" id="KW-1185">Reference proteome</keyword>
<gene>
    <name evidence="1" type="ORF">HOP53_12955</name>
</gene>
<dbReference type="PROSITE" id="PS51257">
    <property type="entry name" value="PROKAR_LIPOPROTEIN"/>
    <property type="match status" value="1"/>
</dbReference>
<reference evidence="1 2" key="1">
    <citation type="journal article" date="2021" name="Front. Microbiol.">
        <title>Aerobic Denitrification and Heterotrophic Sulfur Oxidation in the Genus Halomonas Revealed by Six Novel Species Characterizations and Genome-Based Analysis.</title>
        <authorList>
            <person name="Wang L."/>
            <person name="Shao Z."/>
        </authorList>
    </citation>
    <scope>NUCLEOTIDE SEQUENCE [LARGE SCALE GENOMIC DNA]</scope>
    <source>
        <strain evidence="1 2">MCCC 1A11081</strain>
    </source>
</reference>
<proteinExistence type="predicted"/>
<protein>
    <recommendedName>
        <fullName evidence="3">YtxH domain-containing protein</fullName>
    </recommendedName>
</protein>